<evidence type="ECO:0000313" key="2">
    <source>
        <dbReference type="Proteomes" id="UP000887569"/>
    </source>
</evidence>
<name>A0A915AC75_PARUN</name>
<keyword evidence="1" id="KW-0472">Membrane</keyword>
<reference evidence="3 4" key="1">
    <citation type="submission" date="2022-11" db="UniProtKB">
        <authorList>
            <consortium name="WormBaseParasite"/>
        </authorList>
    </citation>
    <scope>IDENTIFICATION</scope>
</reference>
<evidence type="ECO:0000313" key="3">
    <source>
        <dbReference type="WBParaSite" id="PgR003_g005_t02"/>
    </source>
</evidence>
<keyword evidence="1" id="KW-1133">Transmembrane helix</keyword>
<evidence type="ECO:0000313" key="4">
    <source>
        <dbReference type="WBParaSite" id="PgR003_g005_t03"/>
    </source>
</evidence>
<dbReference type="PANTHER" id="PTHR34721">
    <property type="entry name" value="PROTEIN CBG09734"/>
    <property type="match status" value="1"/>
</dbReference>
<protein>
    <submittedName>
        <fullName evidence="3 4">UPAR/Ly6 domain-containing protein</fullName>
    </submittedName>
</protein>
<dbReference type="Proteomes" id="UP000887569">
    <property type="component" value="Unplaced"/>
</dbReference>
<feature type="transmembrane region" description="Helical" evidence="1">
    <location>
        <begin position="36"/>
        <end position="57"/>
    </location>
</feature>
<keyword evidence="1" id="KW-0812">Transmembrane</keyword>
<sequence length="172" mass="18477">GRFYCSNNDRLRYFIGDAPILNCNVLGDLFCRIESTMATIFLALLLVFVILATSNALKCYVGGPTINNGTVLVPLQECGMPGSYSCIKTVDISTNLVTRQCSNTNCTQNGVVMSTGTCYNVTAGISYQTICCCYGDGCNSASTITITILSVTTTTILASWMLMDHLFASHNA</sequence>
<dbReference type="WBParaSite" id="PgR003_g005_t03">
    <property type="protein sequence ID" value="PgR003_g005_t03"/>
    <property type="gene ID" value="PgR003_g005"/>
</dbReference>
<dbReference type="PANTHER" id="PTHR34721:SF3">
    <property type="entry name" value="ACTIVIN_RECP DOMAIN-CONTAINING PROTEIN-RELATED"/>
    <property type="match status" value="1"/>
</dbReference>
<accession>A0A915AC75</accession>
<keyword evidence="2" id="KW-1185">Reference proteome</keyword>
<dbReference type="WBParaSite" id="PgR003_g005_t02">
    <property type="protein sequence ID" value="PgR003_g005_t02"/>
    <property type="gene ID" value="PgR003_g005"/>
</dbReference>
<evidence type="ECO:0000256" key="1">
    <source>
        <dbReference type="SAM" id="Phobius"/>
    </source>
</evidence>
<dbReference type="AlphaFoldDB" id="A0A915AC75"/>
<organism evidence="2 4">
    <name type="scientific">Parascaris univalens</name>
    <name type="common">Nematode worm</name>
    <dbReference type="NCBI Taxonomy" id="6257"/>
    <lineage>
        <taxon>Eukaryota</taxon>
        <taxon>Metazoa</taxon>
        <taxon>Ecdysozoa</taxon>
        <taxon>Nematoda</taxon>
        <taxon>Chromadorea</taxon>
        <taxon>Rhabditida</taxon>
        <taxon>Spirurina</taxon>
        <taxon>Ascaridomorpha</taxon>
        <taxon>Ascaridoidea</taxon>
        <taxon>Ascarididae</taxon>
        <taxon>Parascaris</taxon>
    </lineage>
</organism>
<proteinExistence type="predicted"/>